<dbReference type="OrthoDB" id="8673173at2"/>
<name>A0A562WC22_9ACTN</name>
<evidence type="ECO:0000313" key="4">
    <source>
        <dbReference type="Proteomes" id="UP000319728"/>
    </source>
</evidence>
<evidence type="ECO:0000259" key="2">
    <source>
        <dbReference type="Pfam" id="PF04909"/>
    </source>
</evidence>
<comment type="caution">
    <text evidence="3">The sequence shown here is derived from an EMBL/GenBank/DDBJ whole genome shotgun (WGS) entry which is preliminary data.</text>
</comment>
<dbReference type="InterPro" id="IPR006680">
    <property type="entry name" value="Amidohydro-rel"/>
</dbReference>
<feature type="domain" description="Amidohydrolase-related" evidence="2">
    <location>
        <begin position="70"/>
        <end position="259"/>
    </location>
</feature>
<dbReference type="GO" id="GO:0016831">
    <property type="term" value="F:carboxy-lyase activity"/>
    <property type="evidence" value="ECO:0007669"/>
    <property type="project" value="InterPro"/>
</dbReference>
<dbReference type="AlphaFoldDB" id="A0A562WC22"/>
<dbReference type="PANTHER" id="PTHR21240:SF28">
    <property type="entry name" value="ISO-OROTATE DECARBOXYLASE (EUROFUNG)"/>
    <property type="match status" value="1"/>
</dbReference>
<dbReference type="EMBL" id="VLLP01000001">
    <property type="protein sequence ID" value="TWJ27665.1"/>
    <property type="molecule type" value="Genomic_DNA"/>
</dbReference>
<evidence type="ECO:0000313" key="3">
    <source>
        <dbReference type="EMBL" id="TWJ27665.1"/>
    </source>
</evidence>
<keyword evidence="1" id="KW-0456">Lyase</keyword>
<dbReference type="Gene3D" id="3.20.20.140">
    <property type="entry name" value="Metal-dependent hydrolases"/>
    <property type="match status" value="1"/>
</dbReference>
<organism evidence="3 4">
    <name type="scientific">Micromonospora sagamiensis</name>
    <dbReference type="NCBI Taxonomy" id="47875"/>
    <lineage>
        <taxon>Bacteria</taxon>
        <taxon>Bacillati</taxon>
        <taxon>Actinomycetota</taxon>
        <taxon>Actinomycetes</taxon>
        <taxon>Micromonosporales</taxon>
        <taxon>Micromonosporaceae</taxon>
        <taxon>Micromonospora</taxon>
    </lineage>
</organism>
<dbReference type="Proteomes" id="UP000319728">
    <property type="component" value="Unassembled WGS sequence"/>
</dbReference>
<evidence type="ECO:0000256" key="1">
    <source>
        <dbReference type="ARBA" id="ARBA00023239"/>
    </source>
</evidence>
<dbReference type="InterPro" id="IPR032465">
    <property type="entry name" value="ACMSD"/>
</dbReference>
<dbReference type="Pfam" id="PF04909">
    <property type="entry name" value="Amidohydro_2"/>
    <property type="match status" value="1"/>
</dbReference>
<dbReference type="GO" id="GO:0005737">
    <property type="term" value="C:cytoplasm"/>
    <property type="evidence" value="ECO:0007669"/>
    <property type="project" value="TreeGrafter"/>
</dbReference>
<dbReference type="PANTHER" id="PTHR21240">
    <property type="entry name" value="2-AMINO-3-CARBOXYLMUCONATE-6-SEMIALDEHYDE DECARBOXYLASE"/>
    <property type="match status" value="1"/>
</dbReference>
<proteinExistence type="predicted"/>
<dbReference type="SUPFAM" id="SSF51556">
    <property type="entry name" value="Metallo-dependent hydrolases"/>
    <property type="match status" value="1"/>
</dbReference>
<dbReference type="GO" id="GO:0019748">
    <property type="term" value="P:secondary metabolic process"/>
    <property type="evidence" value="ECO:0007669"/>
    <property type="project" value="TreeGrafter"/>
</dbReference>
<protein>
    <recommendedName>
        <fullName evidence="2">Amidohydrolase-related domain-containing protein</fullName>
    </recommendedName>
</protein>
<sequence length="263" mass="28343">MTAPGASGDVRLPAPVFDFHVRLAPRPGAGERLRSALDECGLERAVVCAGGTIDLDRLSRQLVEGGHVETDADNDAVLAACAGTDGRLVPFFFANPHRPAEVYRARAAEFRGLEISPAVHGVGLTDPRVADLVGVAAEFDHPVYVVCLDRPGAGVADLVDLGRRFPQVDFVLGHSGIGNIDLYALTLIRDEPNILLETSGGYTCVVEAALRRLGAGRVVFGSEYPLQHPAVELAKFQALRLSPEQWRQVAWDNAHRLLGEEKR</sequence>
<keyword evidence="4" id="KW-1185">Reference proteome</keyword>
<gene>
    <name evidence="3" type="ORF">JD81_01156</name>
</gene>
<reference evidence="3 4" key="1">
    <citation type="submission" date="2019-07" db="EMBL/GenBank/DDBJ databases">
        <title>R&amp;d 2014.</title>
        <authorList>
            <person name="Klenk H.-P."/>
        </authorList>
    </citation>
    <scope>NUCLEOTIDE SEQUENCE [LARGE SCALE GENOMIC DNA]</scope>
    <source>
        <strain evidence="3 4">DSM 43912</strain>
    </source>
</reference>
<accession>A0A562WC22</accession>
<dbReference type="InterPro" id="IPR032466">
    <property type="entry name" value="Metal_Hydrolase"/>
</dbReference>
<dbReference type="GO" id="GO:0016787">
    <property type="term" value="F:hydrolase activity"/>
    <property type="evidence" value="ECO:0007669"/>
    <property type="project" value="InterPro"/>
</dbReference>